<comment type="caution">
    <text evidence="1">The sequence shown here is derived from an EMBL/GenBank/DDBJ whole genome shotgun (WGS) entry which is preliminary data.</text>
</comment>
<proteinExistence type="predicted"/>
<evidence type="ECO:0000313" key="1">
    <source>
        <dbReference type="EMBL" id="KAJ8112941.1"/>
    </source>
</evidence>
<keyword evidence="2" id="KW-1185">Reference proteome</keyword>
<dbReference type="Proteomes" id="UP001153331">
    <property type="component" value="Unassembled WGS sequence"/>
</dbReference>
<evidence type="ECO:0000313" key="2">
    <source>
        <dbReference type="Proteomes" id="UP001153331"/>
    </source>
</evidence>
<protein>
    <submittedName>
        <fullName evidence="1">Uncharacterized protein</fullName>
    </submittedName>
</protein>
<gene>
    <name evidence="1" type="ORF">OPT61_g4818</name>
</gene>
<organism evidence="1 2">
    <name type="scientific">Boeremia exigua</name>
    <dbReference type="NCBI Taxonomy" id="749465"/>
    <lineage>
        <taxon>Eukaryota</taxon>
        <taxon>Fungi</taxon>
        <taxon>Dikarya</taxon>
        <taxon>Ascomycota</taxon>
        <taxon>Pezizomycotina</taxon>
        <taxon>Dothideomycetes</taxon>
        <taxon>Pleosporomycetidae</taxon>
        <taxon>Pleosporales</taxon>
        <taxon>Pleosporineae</taxon>
        <taxon>Didymellaceae</taxon>
        <taxon>Boeremia</taxon>
    </lineage>
</organism>
<name>A0ACC2ICR5_9PLEO</name>
<sequence>MLDQDSYIKILLRLLQLGFASVSLILLCLRLRAYDLVSDTPPAVLTLTAIVAGLSALGSFLGLIAVCRTRARLLACVVDAHIVLLSLGAVILLAIQLRPTDRCTADQEILDAVEILRPTAKQRKSCEAGDNKCGDLVTLCKRSRAVLFLQVASVLALVAALVLEALRRRRRNTHSRTENEEDAIQLDDKGEGFLGL</sequence>
<accession>A0ACC2ICR5</accession>
<reference evidence="1" key="1">
    <citation type="submission" date="2022-11" db="EMBL/GenBank/DDBJ databases">
        <title>Genome Sequence of Boeremia exigua.</title>
        <authorList>
            <person name="Buettner E."/>
        </authorList>
    </citation>
    <scope>NUCLEOTIDE SEQUENCE</scope>
    <source>
        <strain evidence="1">CU02</strain>
    </source>
</reference>
<dbReference type="EMBL" id="JAPHNI010000287">
    <property type="protein sequence ID" value="KAJ8112941.1"/>
    <property type="molecule type" value="Genomic_DNA"/>
</dbReference>